<sequence length="258" mass="29726">MKYIQSNIKHLRGLKRFSQERFADELGWSRSMVGSYEEGRSEPPIDRLIELSNYFDIPIDILVKNDLRKATDTSFIEVGNKRVLFPITVNEANEDLIEIIPTKASAGYLQGYEDPEYIEQLQKIKLPFLPTGTHRAFPISGDSMLPVKDGSFVVAKFIDDINEVKNGRTYIVLTKDDGLVYKRVYIKDNETLTLRSDNRFYNPYDVKKESVLELWEFTCCINTQEYDADELKLSSIATLFQELNVELKSIKNLNNSLS</sequence>
<dbReference type="PANTHER" id="PTHR40661:SF1">
    <property type="entry name" value="HTH CRO_C1-TYPE DOMAIN-CONTAINING PROTEIN"/>
    <property type="match status" value="1"/>
</dbReference>
<dbReference type="PROSITE" id="PS50943">
    <property type="entry name" value="HTH_CROC1"/>
    <property type="match status" value="1"/>
</dbReference>
<keyword evidence="1" id="KW-0805">Transcription regulation</keyword>
<dbReference type="InterPro" id="IPR036286">
    <property type="entry name" value="LexA/Signal_pep-like_sf"/>
</dbReference>
<dbReference type="CDD" id="cd00093">
    <property type="entry name" value="HTH_XRE"/>
    <property type="match status" value="1"/>
</dbReference>
<keyword evidence="6" id="KW-1185">Reference proteome</keyword>
<dbReference type="InterPro" id="IPR039418">
    <property type="entry name" value="LexA-like"/>
</dbReference>
<proteinExistence type="predicted"/>
<dbReference type="SUPFAM" id="SSF47413">
    <property type="entry name" value="lambda repressor-like DNA-binding domains"/>
    <property type="match status" value="1"/>
</dbReference>
<dbReference type="InterPro" id="IPR010982">
    <property type="entry name" value="Lambda_DNA-bd_dom_sf"/>
</dbReference>
<dbReference type="Gene3D" id="1.10.260.40">
    <property type="entry name" value="lambda repressor-like DNA-binding domains"/>
    <property type="match status" value="1"/>
</dbReference>
<evidence type="ECO:0000256" key="3">
    <source>
        <dbReference type="ARBA" id="ARBA00023163"/>
    </source>
</evidence>
<dbReference type="InterPro" id="IPR015927">
    <property type="entry name" value="Peptidase_S24_S26A/B/C"/>
</dbReference>
<evidence type="ECO:0000313" key="6">
    <source>
        <dbReference type="Proteomes" id="UP001500027"/>
    </source>
</evidence>
<dbReference type="CDD" id="cd06529">
    <property type="entry name" value="S24_LexA-like"/>
    <property type="match status" value="1"/>
</dbReference>
<dbReference type="PANTHER" id="PTHR40661">
    <property type="match status" value="1"/>
</dbReference>
<dbReference type="SMART" id="SM00530">
    <property type="entry name" value="HTH_XRE"/>
    <property type="match status" value="1"/>
</dbReference>
<evidence type="ECO:0000313" key="5">
    <source>
        <dbReference type="EMBL" id="GAA4269266.1"/>
    </source>
</evidence>
<dbReference type="Gene3D" id="2.10.109.10">
    <property type="entry name" value="Umud Fragment, subunit A"/>
    <property type="match status" value="1"/>
</dbReference>
<evidence type="ECO:0000256" key="2">
    <source>
        <dbReference type="ARBA" id="ARBA00023125"/>
    </source>
</evidence>
<protein>
    <recommendedName>
        <fullName evidence="4">HTH cro/C1-type domain-containing protein</fullName>
    </recommendedName>
</protein>
<keyword evidence="2" id="KW-0238">DNA-binding</keyword>
<dbReference type="Pfam" id="PF00717">
    <property type="entry name" value="Peptidase_S24"/>
    <property type="match status" value="1"/>
</dbReference>
<comment type="caution">
    <text evidence="5">The sequence shown here is derived from an EMBL/GenBank/DDBJ whole genome shotgun (WGS) entry which is preliminary data.</text>
</comment>
<dbReference type="InterPro" id="IPR001387">
    <property type="entry name" value="Cro/C1-type_HTH"/>
</dbReference>
<evidence type="ECO:0000259" key="4">
    <source>
        <dbReference type="PROSITE" id="PS50943"/>
    </source>
</evidence>
<name>A0ABP8EAJ9_9FLAO</name>
<evidence type="ECO:0000256" key="1">
    <source>
        <dbReference type="ARBA" id="ARBA00023015"/>
    </source>
</evidence>
<gene>
    <name evidence="5" type="ORF">GCM10022257_13670</name>
</gene>
<dbReference type="SUPFAM" id="SSF51306">
    <property type="entry name" value="LexA/Signal peptidase"/>
    <property type="match status" value="1"/>
</dbReference>
<dbReference type="Proteomes" id="UP001500027">
    <property type="component" value="Unassembled WGS sequence"/>
</dbReference>
<dbReference type="RefSeq" id="WP_139000834.1">
    <property type="nucleotide sequence ID" value="NZ_BAABAV010000001.1"/>
</dbReference>
<feature type="domain" description="HTH cro/C1-type" evidence="4">
    <location>
        <begin position="8"/>
        <end position="62"/>
    </location>
</feature>
<dbReference type="Pfam" id="PF01381">
    <property type="entry name" value="HTH_3"/>
    <property type="match status" value="1"/>
</dbReference>
<reference evidence="6" key="1">
    <citation type="journal article" date="2019" name="Int. J. Syst. Evol. Microbiol.">
        <title>The Global Catalogue of Microorganisms (GCM) 10K type strain sequencing project: providing services to taxonomists for standard genome sequencing and annotation.</title>
        <authorList>
            <consortium name="The Broad Institute Genomics Platform"/>
            <consortium name="The Broad Institute Genome Sequencing Center for Infectious Disease"/>
            <person name="Wu L."/>
            <person name="Ma J."/>
        </authorList>
    </citation>
    <scope>NUCLEOTIDE SEQUENCE [LARGE SCALE GENOMIC DNA]</scope>
    <source>
        <strain evidence="6">JCM 17452</strain>
    </source>
</reference>
<keyword evidence="3" id="KW-0804">Transcription</keyword>
<accession>A0ABP8EAJ9</accession>
<dbReference type="EMBL" id="BAABAV010000001">
    <property type="protein sequence ID" value="GAA4269266.1"/>
    <property type="molecule type" value="Genomic_DNA"/>
</dbReference>
<organism evidence="5 6">
    <name type="scientific">Hyunsoonleella aestuarii</name>
    <dbReference type="NCBI Taxonomy" id="912802"/>
    <lineage>
        <taxon>Bacteria</taxon>
        <taxon>Pseudomonadati</taxon>
        <taxon>Bacteroidota</taxon>
        <taxon>Flavobacteriia</taxon>
        <taxon>Flavobacteriales</taxon>
        <taxon>Flavobacteriaceae</taxon>
    </lineage>
</organism>